<feature type="domain" description="VOC" evidence="1">
    <location>
        <begin position="4"/>
        <end position="122"/>
    </location>
</feature>
<name>A0ABZ1IM63_9ACTN</name>
<dbReference type="EMBL" id="CP108125">
    <property type="protein sequence ID" value="WTO81176.1"/>
    <property type="molecule type" value="Genomic_DNA"/>
</dbReference>
<dbReference type="PROSITE" id="PS51819">
    <property type="entry name" value="VOC"/>
    <property type="match status" value="1"/>
</dbReference>
<dbReference type="Proteomes" id="UP001622690">
    <property type="component" value="Chromosome"/>
</dbReference>
<accession>A0ABZ1IM63</accession>
<evidence type="ECO:0000259" key="1">
    <source>
        <dbReference type="PROSITE" id="PS51819"/>
    </source>
</evidence>
<dbReference type="RefSeq" id="WP_388606533.1">
    <property type="nucleotide sequence ID" value="NZ_CP108125.1"/>
</dbReference>
<proteinExistence type="predicted"/>
<dbReference type="CDD" id="cd06587">
    <property type="entry name" value="VOC"/>
    <property type="match status" value="1"/>
</dbReference>
<dbReference type="InterPro" id="IPR029068">
    <property type="entry name" value="Glyas_Bleomycin-R_OHBP_Dase"/>
</dbReference>
<sequence>MPLQLVAITLDCPDPLALAAFYQRATGLELHPRSDADFAGLEGEHGLVIGFQRVDDYQAPSWPGQDQPQQLHLCFRIGDEDLDEVETRLREFGAGKPDHQPHGDRARVLTDPVGHPFCISVG</sequence>
<evidence type="ECO:0000313" key="2">
    <source>
        <dbReference type="EMBL" id="WTO81176.1"/>
    </source>
</evidence>
<dbReference type="PANTHER" id="PTHR35908">
    <property type="entry name" value="HYPOTHETICAL FUSION PROTEIN"/>
    <property type="match status" value="1"/>
</dbReference>
<organism evidence="2 3">
    <name type="scientific">Streptomyces nigra</name>
    <dbReference type="NCBI Taxonomy" id="1827580"/>
    <lineage>
        <taxon>Bacteria</taxon>
        <taxon>Bacillati</taxon>
        <taxon>Actinomycetota</taxon>
        <taxon>Actinomycetes</taxon>
        <taxon>Kitasatosporales</taxon>
        <taxon>Streptomycetaceae</taxon>
        <taxon>Streptomyces</taxon>
    </lineage>
</organism>
<gene>
    <name evidence="2" type="ORF">OHU27_01590</name>
</gene>
<evidence type="ECO:0000313" key="3">
    <source>
        <dbReference type="Proteomes" id="UP001622690"/>
    </source>
</evidence>
<dbReference type="PANTHER" id="PTHR35908:SF1">
    <property type="entry name" value="CONSERVED PROTEIN"/>
    <property type="match status" value="1"/>
</dbReference>
<dbReference type="InterPro" id="IPR037523">
    <property type="entry name" value="VOC_core"/>
</dbReference>
<dbReference type="Pfam" id="PF18029">
    <property type="entry name" value="Glyoxalase_6"/>
    <property type="match status" value="1"/>
</dbReference>
<dbReference type="SUPFAM" id="SSF54593">
    <property type="entry name" value="Glyoxalase/Bleomycin resistance protein/Dihydroxybiphenyl dioxygenase"/>
    <property type="match status" value="1"/>
</dbReference>
<dbReference type="Gene3D" id="3.10.180.10">
    <property type="entry name" value="2,3-Dihydroxybiphenyl 1,2-Dioxygenase, domain 1"/>
    <property type="match status" value="1"/>
</dbReference>
<dbReference type="InterPro" id="IPR041581">
    <property type="entry name" value="Glyoxalase_6"/>
</dbReference>
<keyword evidence="3" id="KW-1185">Reference proteome</keyword>
<protein>
    <submittedName>
        <fullName evidence="2">VOC family protein</fullName>
    </submittedName>
</protein>
<reference evidence="2 3" key="1">
    <citation type="submission" date="2022-10" db="EMBL/GenBank/DDBJ databases">
        <title>The complete genomes of actinobacterial strains from the NBC collection.</title>
        <authorList>
            <person name="Joergensen T.S."/>
            <person name="Alvarez Arevalo M."/>
            <person name="Sterndorff E.B."/>
            <person name="Faurdal D."/>
            <person name="Vuksanovic O."/>
            <person name="Mourched A.-S."/>
            <person name="Charusanti P."/>
            <person name="Shaw S."/>
            <person name="Blin K."/>
            <person name="Weber T."/>
        </authorList>
    </citation>
    <scope>NUCLEOTIDE SEQUENCE [LARGE SCALE GENOMIC DNA]</scope>
    <source>
        <strain evidence="2 3">NBC_00206</strain>
    </source>
</reference>